<proteinExistence type="predicted"/>
<dbReference type="EMBL" id="KV784369">
    <property type="protein sequence ID" value="OEU11295.1"/>
    <property type="molecule type" value="Genomic_DNA"/>
</dbReference>
<dbReference type="InterPro" id="IPR000182">
    <property type="entry name" value="GNAT_dom"/>
</dbReference>
<evidence type="ECO:0000313" key="3">
    <source>
        <dbReference type="EMBL" id="OEU11295.1"/>
    </source>
</evidence>
<evidence type="ECO:0000259" key="2">
    <source>
        <dbReference type="Pfam" id="PF13508"/>
    </source>
</evidence>
<name>A0A1E7EZR7_9STRA</name>
<dbReference type="AlphaFoldDB" id="A0A1E7EZR7"/>
<dbReference type="Pfam" id="PF13508">
    <property type="entry name" value="Acetyltransf_7"/>
    <property type="match status" value="1"/>
</dbReference>
<reference evidence="3 4" key="1">
    <citation type="submission" date="2016-09" db="EMBL/GenBank/DDBJ databases">
        <title>Extensive genetic diversity and differential bi-allelic expression allows diatom success in the polar Southern Ocean.</title>
        <authorList>
            <consortium name="DOE Joint Genome Institute"/>
            <person name="Mock T."/>
            <person name="Otillar R.P."/>
            <person name="Strauss J."/>
            <person name="Dupont C."/>
            <person name="Frickenhaus S."/>
            <person name="Maumus F."/>
            <person name="Mcmullan M."/>
            <person name="Sanges R."/>
            <person name="Schmutz J."/>
            <person name="Toseland A."/>
            <person name="Valas R."/>
            <person name="Veluchamy A."/>
            <person name="Ward B.J."/>
            <person name="Allen A."/>
            <person name="Barry K."/>
            <person name="Falciatore A."/>
            <person name="Ferrante M."/>
            <person name="Fortunato A.E."/>
            <person name="Gloeckner G."/>
            <person name="Gruber A."/>
            <person name="Hipkin R."/>
            <person name="Janech M."/>
            <person name="Kroth P."/>
            <person name="Leese F."/>
            <person name="Lindquist E."/>
            <person name="Lyon B.R."/>
            <person name="Martin J."/>
            <person name="Mayer C."/>
            <person name="Parker M."/>
            <person name="Quesneville H."/>
            <person name="Raymond J."/>
            <person name="Uhlig C."/>
            <person name="Valentin K.U."/>
            <person name="Worden A.Z."/>
            <person name="Armbrust E.V."/>
            <person name="Bowler C."/>
            <person name="Green B."/>
            <person name="Moulton V."/>
            <person name="Van Oosterhout C."/>
            <person name="Grigoriev I."/>
        </authorList>
    </citation>
    <scope>NUCLEOTIDE SEQUENCE [LARGE SCALE GENOMIC DNA]</scope>
    <source>
        <strain evidence="3 4">CCMP1102</strain>
    </source>
</reference>
<dbReference type="CDD" id="cd04301">
    <property type="entry name" value="NAT_SF"/>
    <property type="match status" value="1"/>
</dbReference>
<dbReference type="KEGG" id="fcy:FRACYDRAFT_246409"/>
<feature type="domain" description="N-acetyltransferase" evidence="2">
    <location>
        <begin position="109"/>
        <end position="175"/>
    </location>
</feature>
<sequence>MHANGTSPKRLVGPMMEKLKEHTTSEDGDVGPDGMNLPKYWMEQEDRAMLVAVESVVTKNDTTTFCADTTMDATASDIDTNDATTKGKSKWAPRKHNPDQKPTWDPSMARLSVDASARHSGVGRALMEEAERWIVMTEGKKMNGSSNSDNNKIMKMQLVTGNGIAADFYKAIGYRKRYWVLDYFGLPGWFEKEL</sequence>
<organism evidence="3 4">
    <name type="scientific">Fragilariopsis cylindrus CCMP1102</name>
    <dbReference type="NCBI Taxonomy" id="635003"/>
    <lineage>
        <taxon>Eukaryota</taxon>
        <taxon>Sar</taxon>
        <taxon>Stramenopiles</taxon>
        <taxon>Ochrophyta</taxon>
        <taxon>Bacillariophyta</taxon>
        <taxon>Bacillariophyceae</taxon>
        <taxon>Bacillariophycidae</taxon>
        <taxon>Bacillariales</taxon>
        <taxon>Bacillariaceae</taxon>
        <taxon>Fragilariopsis</taxon>
    </lineage>
</organism>
<accession>A0A1E7EZR7</accession>
<dbReference type="Gene3D" id="3.40.630.30">
    <property type="match status" value="1"/>
</dbReference>
<dbReference type="InterPro" id="IPR016181">
    <property type="entry name" value="Acyl_CoA_acyltransferase"/>
</dbReference>
<keyword evidence="4" id="KW-1185">Reference proteome</keyword>
<evidence type="ECO:0000313" key="4">
    <source>
        <dbReference type="Proteomes" id="UP000095751"/>
    </source>
</evidence>
<dbReference type="InParanoid" id="A0A1E7EZR7"/>
<dbReference type="GO" id="GO:0016747">
    <property type="term" value="F:acyltransferase activity, transferring groups other than amino-acyl groups"/>
    <property type="evidence" value="ECO:0007669"/>
    <property type="project" value="InterPro"/>
</dbReference>
<gene>
    <name evidence="3" type="ORF">FRACYDRAFT_246409</name>
</gene>
<dbReference type="SUPFAM" id="SSF55729">
    <property type="entry name" value="Acyl-CoA N-acyltransferases (Nat)"/>
    <property type="match status" value="1"/>
</dbReference>
<feature type="region of interest" description="Disordered" evidence="1">
    <location>
        <begin position="78"/>
        <end position="107"/>
    </location>
</feature>
<dbReference type="Proteomes" id="UP000095751">
    <property type="component" value="Unassembled WGS sequence"/>
</dbReference>
<protein>
    <recommendedName>
        <fullName evidence="2">N-acetyltransferase domain-containing protein</fullName>
    </recommendedName>
</protein>
<evidence type="ECO:0000256" key="1">
    <source>
        <dbReference type="SAM" id="MobiDB-lite"/>
    </source>
</evidence>